<evidence type="ECO:0000313" key="3">
    <source>
        <dbReference type="Proteomes" id="UP000730618"/>
    </source>
</evidence>
<keyword evidence="3" id="KW-1185">Reference proteome</keyword>
<evidence type="ECO:0000313" key="2">
    <source>
        <dbReference type="EMBL" id="CAG7626512.1"/>
    </source>
</evidence>
<reference evidence="2 3" key="1">
    <citation type="submission" date="2021-06" db="EMBL/GenBank/DDBJ databases">
        <authorList>
            <person name="Criscuolo A."/>
        </authorList>
    </citation>
    <scope>NUCLEOTIDE SEQUENCE [LARGE SCALE GENOMIC DNA]</scope>
    <source>
        <strain evidence="3">CIP 111802</strain>
    </source>
</reference>
<name>A0ABN7TFG7_9BACL</name>
<dbReference type="Pfam" id="PF01636">
    <property type="entry name" value="APH"/>
    <property type="match status" value="1"/>
</dbReference>
<feature type="domain" description="Aminoglycoside phosphotransferase" evidence="1">
    <location>
        <begin position="26"/>
        <end position="249"/>
    </location>
</feature>
<dbReference type="RefSeq" id="WP_218097614.1">
    <property type="nucleotide sequence ID" value="NZ_CAJVCE010000003.1"/>
</dbReference>
<organism evidence="2 3">
    <name type="scientific">Paenibacillus allorhizosphaerae</name>
    <dbReference type="NCBI Taxonomy" id="2849866"/>
    <lineage>
        <taxon>Bacteria</taxon>
        <taxon>Bacillati</taxon>
        <taxon>Bacillota</taxon>
        <taxon>Bacilli</taxon>
        <taxon>Bacillales</taxon>
        <taxon>Paenibacillaceae</taxon>
        <taxon>Paenibacillus</taxon>
    </lineage>
</organism>
<dbReference type="InterPro" id="IPR002575">
    <property type="entry name" value="Aminoglycoside_PTrfase"/>
</dbReference>
<evidence type="ECO:0000259" key="1">
    <source>
        <dbReference type="Pfam" id="PF01636"/>
    </source>
</evidence>
<proteinExistence type="predicted"/>
<dbReference type="EMBL" id="CAJVCE010000003">
    <property type="protein sequence ID" value="CAG7626512.1"/>
    <property type="molecule type" value="Genomic_DNA"/>
</dbReference>
<dbReference type="PANTHER" id="PTHR41283:SF1">
    <property type="entry name" value="AMINOGLYCOSIDE PHOSPHOTRANSFERASE DOMAIN-CONTAINING PROTEIN"/>
    <property type="match status" value="1"/>
</dbReference>
<gene>
    <name evidence="2" type="ORF">PAECIP111802_01258</name>
</gene>
<dbReference type="Proteomes" id="UP000730618">
    <property type="component" value="Unassembled WGS sequence"/>
</dbReference>
<accession>A0ABN7TFG7</accession>
<protein>
    <recommendedName>
        <fullName evidence="1">Aminoglycoside phosphotransferase domain-containing protein</fullName>
    </recommendedName>
</protein>
<dbReference type="PANTHER" id="PTHR41283">
    <property type="entry name" value="AMINOGLYCOSIDE PHOSPHOTRANSFERASE"/>
    <property type="match status" value="1"/>
</dbReference>
<comment type="caution">
    <text evidence="2">The sequence shown here is derived from an EMBL/GenBank/DDBJ whole genome shotgun (WGS) entry which is preliminary data.</text>
</comment>
<sequence>MPEEDAIQLSVIQDYVECLRQATAVSKIHKGYSFDGKYLIYESSSETPVYVLRTAPLKQLERKRGEFEAVRHVYALGVKTSEPIAFGTMEPHELCYMVLRYVEGEDAFDVLPSLTEEEQYRIGLTAGRELRLMHQLEAAADLQPWHIRQTAKYHRQFTGYRDCGIKLPEEDTVVAFINDHLPLMAGRPNRFQHDDFHASNLLVHNRRYAAAIDFNRFDWGDPYHDFLKIAYFSREASIPFCIGQIHGYFDGNIPEHFWQLYALYTAIILFPSITWTLKVVPHQLDSMLARIRIILEDHRNFESVVPSWYTSNPIRL</sequence>